<protein>
    <recommendedName>
        <fullName evidence="4">Cell wall protein PhiA</fullName>
    </recommendedName>
</protein>
<organism evidence="2 3">
    <name type="scientific">Macrophomina phaseolina</name>
    <dbReference type="NCBI Taxonomy" id="35725"/>
    <lineage>
        <taxon>Eukaryota</taxon>
        <taxon>Fungi</taxon>
        <taxon>Dikarya</taxon>
        <taxon>Ascomycota</taxon>
        <taxon>Pezizomycotina</taxon>
        <taxon>Dothideomycetes</taxon>
        <taxon>Dothideomycetes incertae sedis</taxon>
        <taxon>Botryosphaeriales</taxon>
        <taxon>Botryosphaeriaceae</taxon>
        <taxon>Macrophomina</taxon>
    </lineage>
</organism>
<reference evidence="2 3" key="1">
    <citation type="journal article" date="2021" name="Nat. Commun.">
        <title>Genetic determinants of endophytism in the Arabidopsis root mycobiome.</title>
        <authorList>
            <person name="Mesny F."/>
            <person name="Miyauchi S."/>
            <person name="Thiergart T."/>
            <person name="Pickel B."/>
            <person name="Atanasova L."/>
            <person name="Karlsson M."/>
            <person name="Huettel B."/>
            <person name="Barry K.W."/>
            <person name="Haridas S."/>
            <person name="Chen C."/>
            <person name="Bauer D."/>
            <person name="Andreopoulos W."/>
            <person name="Pangilinan J."/>
            <person name="LaButti K."/>
            <person name="Riley R."/>
            <person name="Lipzen A."/>
            <person name="Clum A."/>
            <person name="Drula E."/>
            <person name="Henrissat B."/>
            <person name="Kohler A."/>
            <person name="Grigoriev I.V."/>
            <person name="Martin F.M."/>
            <person name="Hacquard S."/>
        </authorList>
    </citation>
    <scope>NUCLEOTIDE SEQUENCE [LARGE SCALE GENOMIC DNA]</scope>
    <source>
        <strain evidence="2 3">MPI-SDFR-AT-0080</strain>
    </source>
</reference>
<keyword evidence="3" id="KW-1185">Reference proteome</keyword>
<evidence type="ECO:0000313" key="3">
    <source>
        <dbReference type="Proteomes" id="UP000774617"/>
    </source>
</evidence>
<dbReference type="EMBL" id="JAGTJR010000002">
    <property type="protein sequence ID" value="KAH7063727.1"/>
    <property type="molecule type" value="Genomic_DNA"/>
</dbReference>
<gene>
    <name evidence="2" type="ORF">B0J12DRAFT_781471</name>
</gene>
<keyword evidence="1" id="KW-0732">Signal</keyword>
<evidence type="ECO:0000313" key="2">
    <source>
        <dbReference type="EMBL" id="KAH7063727.1"/>
    </source>
</evidence>
<evidence type="ECO:0008006" key="4">
    <source>
        <dbReference type="Google" id="ProtNLM"/>
    </source>
</evidence>
<accession>A0ABQ8GTA3</accession>
<name>A0ABQ8GTA3_9PEZI</name>
<evidence type="ECO:0000256" key="1">
    <source>
        <dbReference type="SAM" id="SignalP"/>
    </source>
</evidence>
<proteinExistence type="predicted"/>
<dbReference type="Proteomes" id="UP000774617">
    <property type="component" value="Unassembled WGS sequence"/>
</dbReference>
<feature type="signal peptide" evidence="1">
    <location>
        <begin position="1"/>
        <end position="19"/>
    </location>
</feature>
<sequence length="179" mass="18421">MKTSVVLASVLAAAGSAVADSPFRMLAVSKGATFDGSYIRGTGGRFVLGKQTNSTCGSTAPSFSTTNGTITLYGDGKENAQLVSLDISGAAGGLLSYKNYPYDLTNDDVTDGFSRAASGGAVVNLLYNMSGWLACPQAEEGVYSIYAKDAYAGKADKQTCLPLGIVAQSVENPEVCQLS</sequence>
<feature type="chain" id="PRO_5046574597" description="Cell wall protein PhiA" evidence="1">
    <location>
        <begin position="20"/>
        <end position="179"/>
    </location>
</feature>
<comment type="caution">
    <text evidence="2">The sequence shown here is derived from an EMBL/GenBank/DDBJ whole genome shotgun (WGS) entry which is preliminary data.</text>
</comment>